<dbReference type="OrthoDB" id="10401246at2759"/>
<comment type="caution">
    <text evidence="1">The sequence shown here is derived from an EMBL/GenBank/DDBJ whole genome shotgun (WGS) entry which is preliminary data.</text>
</comment>
<reference evidence="2" key="1">
    <citation type="submission" date="2016-06" db="EMBL/GenBank/DDBJ databases">
        <title>Parallel loss of symbiosis genes in relatives of nitrogen-fixing non-legume Parasponia.</title>
        <authorList>
            <person name="Van Velzen R."/>
            <person name="Holmer R."/>
            <person name="Bu F."/>
            <person name="Rutten L."/>
            <person name="Van Zeijl A."/>
            <person name="Liu W."/>
            <person name="Santuari L."/>
            <person name="Cao Q."/>
            <person name="Sharma T."/>
            <person name="Shen D."/>
            <person name="Roswanjaya Y."/>
            <person name="Wardhani T."/>
            <person name="Kalhor M.S."/>
            <person name="Jansen J."/>
            <person name="Van den Hoogen J."/>
            <person name="Gungor B."/>
            <person name="Hartog M."/>
            <person name="Hontelez J."/>
            <person name="Verver J."/>
            <person name="Yang W.-C."/>
            <person name="Schijlen E."/>
            <person name="Repin R."/>
            <person name="Schilthuizen M."/>
            <person name="Schranz E."/>
            <person name="Heidstra R."/>
            <person name="Miyata K."/>
            <person name="Fedorova E."/>
            <person name="Kohlen W."/>
            <person name="Bisseling T."/>
            <person name="Smit S."/>
            <person name="Geurts R."/>
        </authorList>
    </citation>
    <scope>NUCLEOTIDE SEQUENCE [LARGE SCALE GENOMIC DNA]</scope>
    <source>
        <strain evidence="2">cv. RG33-2</strain>
    </source>
</reference>
<proteinExistence type="predicted"/>
<evidence type="ECO:0000313" key="2">
    <source>
        <dbReference type="Proteomes" id="UP000237000"/>
    </source>
</evidence>
<accession>A0A2P5E9I1</accession>
<gene>
    <name evidence="1" type="ORF">TorRG33x02_219960</name>
</gene>
<organism evidence="1 2">
    <name type="scientific">Trema orientale</name>
    <name type="common">Charcoal tree</name>
    <name type="synonym">Celtis orientalis</name>
    <dbReference type="NCBI Taxonomy" id="63057"/>
    <lineage>
        <taxon>Eukaryota</taxon>
        <taxon>Viridiplantae</taxon>
        <taxon>Streptophyta</taxon>
        <taxon>Embryophyta</taxon>
        <taxon>Tracheophyta</taxon>
        <taxon>Spermatophyta</taxon>
        <taxon>Magnoliopsida</taxon>
        <taxon>eudicotyledons</taxon>
        <taxon>Gunneridae</taxon>
        <taxon>Pentapetalae</taxon>
        <taxon>rosids</taxon>
        <taxon>fabids</taxon>
        <taxon>Rosales</taxon>
        <taxon>Cannabaceae</taxon>
        <taxon>Trema</taxon>
    </lineage>
</organism>
<evidence type="ECO:0000313" key="1">
    <source>
        <dbReference type="EMBL" id="PON82215.1"/>
    </source>
</evidence>
<dbReference type="AlphaFoldDB" id="A0A2P5E9I1"/>
<name>A0A2P5E9I1_TREOI</name>
<dbReference type="Proteomes" id="UP000237000">
    <property type="component" value="Unassembled WGS sequence"/>
</dbReference>
<dbReference type="EMBL" id="JXTC01000199">
    <property type="protein sequence ID" value="PON82215.1"/>
    <property type="molecule type" value="Genomic_DNA"/>
</dbReference>
<protein>
    <submittedName>
        <fullName evidence="1">Uncharacterized protein</fullName>
    </submittedName>
</protein>
<keyword evidence="2" id="KW-1185">Reference proteome</keyword>
<sequence>GQRPRKWQSLELRKRLATICCWSCSSVSLIKRYLIRCSGVFSRTQYGIYNPLTRQLLWLPDAPNDGRNGFFHEFSDLYDPKCGFVRELKNDGRYREIENGENCHVHRDRLALCVILMILLRGVEFYTPPVGVGDVGIVAFDPSVDSTSEEDDRKICRLISMPINFVGCLSEVFFGVVRGPAAVISDGQDEEWKI</sequence>
<feature type="non-terminal residue" evidence="1">
    <location>
        <position position="1"/>
    </location>
</feature>
<dbReference type="InParanoid" id="A0A2P5E9I1"/>